<evidence type="ECO:0000313" key="5">
    <source>
        <dbReference type="Proteomes" id="UP000006655"/>
    </source>
</evidence>
<proteinExistence type="predicted"/>
<name>D3PPS1_MEIRD</name>
<reference evidence="4 6" key="3">
    <citation type="submission" date="2013-04" db="EMBL/GenBank/DDBJ databases">
        <authorList>
            <person name="Chin J."/>
            <person name="Alexander D.H."/>
            <person name="Marks P."/>
            <person name="Korlach J."/>
            <person name="Clum A."/>
            <person name="Copeland A."/>
        </authorList>
    </citation>
    <scope>NUCLEOTIDE SEQUENCE [LARGE SCALE GENOMIC DNA]</scope>
    <source>
        <strain evidence="6">ATCC 35948 / DSM 1279 / VKM B-1258 / 21</strain>
        <strain evidence="4">DSM 1279</strain>
    </source>
</reference>
<dbReference type="InterPro" id="IPR002701">
    <property type="entry name" value="CM_II_prokaryot"/>
</dbReference>
<dbReference type="eggNOG" id="COG1605">
    <property type="taxonomic scope" value="Bacteria"/>
</dbReference>
<evidence type="ECO:0000313" key="6">
    <source>
        <dbReference type="Proteomes" id="UP000013026"/>
    </source>
</evidence>
<dbReference type="PANTHER" id="PTHR38041">
    <property type="entry name" value="CHORISMATE MUTASE"/>
    <property type="match status" value="1"/>
</dbReference>
<dbReference type="SUPFAM" id="SSF48600">
    <property type="entry name" value="Chorismate mutase II"/>
    <property type="match status" value="1"/>
</dbReference>
<dbReference type="Proteomes" id="UP000006655">
    <property type="component" value="Chromosome"/>
</dbReference>
<reference evidence="3 5" key="1">
    <citation type="journal article" date="2010" name="Stand. Genomic Sci.">
        <title>Complete genome sequence of Meiothermus ruber type strain (21).</title>
        <authorList>
            <person name="Tindall B.J."/>
            <person name="Sikorski J."/>
            <person name="Lucas S."/>
            <person name="Goltsman E."/>
            <person name="Copeland A."/>
            <person name="Glavina Del Rio T."/>
            <person name="Nolan M."/>
            <person name="Tice H."/>
            <person name="Cheng J.F."/>
            <person name="Han C."/>
            <person name="Pitluck S."/>
            <person name="Liolios K."/>
            <person name="Ivanova N."/>
            <person name="Mavromatis K."/>
            <person name="Ovchinnikova G."/>
            <person name="Pati A."/>
            <person name="Fahnrich R."/>
            <person name="Goodwin L."/>
            <person name="Chen A."/>
            <person name="Palaniappan K."/>
            <person name="Land M."/>
            <person name="Hauser L."/>
            <person name="Chang Y.J."/>
            <person name="Jeffries C.D."/>
            <person name="Rohde M."/>
            <person name="Goker M."/>
            <person name="Woyke T."/>
            <person name="Bristow J."/>
            <person name="Eisen J.A."/>
            <person name="Markowitz V."/>
            <person name="Hugenholtz P."/>
            <person name="Kyrpides N.C."/>
            <person name="Klenk H.P."/>
            <person name="Lapidus A."/>
        </authorList>
    </citation>
    <scope>NUCLEOTIDE SEQUENCE [LARGE SCALE GENOMIC DNA]</scope>
    <source>
        <strain evidence="5">ATCC 35948 / DSM 1279 / VKM B-1258 / 21</strain>
        <strain evidence="3">DSM 1279</strain>
    </source>
</reference>
<dbReference type="KEGG" id="mre:K649_07825"/>
<keyword evidence="1" id="KW-0413">Isomerase</keyword>
<dbReference type="Gene3D" id="1.20.59.10">
    <property type="entry name" value="Chorismate mutase"/>
    <property type="match status" value="1"/>
</dbReference>
<dbReference type="Pfam" id="PF01817">
    <property type="entry name" value="CM_2"/>
    <property type="match status" value="1"/>
</dbReference>
<evidence type="ECO:0000256" key="1">
    <source>
        <dbReference type="ARBA" id="ARBA00023235"/>
    </source>
</evidence>
<accession>D3PPS1</accession>
<gene>
    <name evidence="3" type="ordered locus">Mrub_2939</name>
    <name evidence="4" type="ORF">K649_07825</name>
</gene>
<dbReference type="AlphaFoldDB" id="D3PPS1"/>
<dbReference type="GO" id="GO:0046417">
    <property type="term" value="P:chorismate metabolic process"/>
    <property type="evidence" value="ECO:0007669"/>
    <property type="project" value="InterPro"/>
</dbReference>
<organism evidence="4 6">
    <name type="scientific">Meiothermus ruber (strain ATCC 35948 / DSM 1279 / VKM B-1258 / 21)</name>
    <name type="common">Thermus ruber</name>
    <dbReference type="NCBI Taxonomy" id="504728"/>
    <lineage>
        <taxon>Bacteria</taxon>
        <taxon>Thermotogati</taxon>
        <taxon>Deinococcota</taxon>
        <taxon>Deinococci</taxon>
        <taxon>Thermales</taxon>
        <taxon>Thermaceae</taxon>
        <taxon>Meiothermus</taxon>
    </lineage>
</organism>
<evidence type="ECO:0000313" key="4">
    <source>
        <dbReference type="EMBL" id="AGK04860.1"/>
    </source>
</evidence>
<sequence length="90" mass="10120">MGSLEDIRLQINAIDARIVVLLAQRARLAKEAARLGQSPVPLESKDRQEQIIQHVRYMAEHQGLSPNVAERIYRAILGEFAAMEKREAGL</sequence>
<dbReference type="SMART" id="SM00830">
    <property type="entry name" value="CM_2"/>
    <property type="match status" value="1"/>
</dbReference>
<dbReference type="InterPro" id="IPR036979">
    <property type="entry name" value="CM_dom_sf"/>
</dbReference>
<dbReference type="STRING" id="504728.K649_07825"/>
<dbReference type="KEGG" id="mrb:Mrub_2939"/>
<dbReference type="GO" id="GO:0004106">
    <property type="term" value="F:chorismate mutase activity"/>
    <property type="evidence" value="ECO:0007669"/>
    <property type="project" value="InterPro"/>
</dbReference>
<dbReference type="PATRIC" id="fig|504728.9.peg.1613"/>
<dbReference type="EMBL" id="CP005385">
    <property type="protein sequence ID" value="AGK04860.1"/>
    <property type="molecule type" value="Genomic_DNA"/>
</dbReference>
<dbReference type="PANTHER" id="PTHR38041:SF1">
    <property type="entry name" value="CHORISMATE MUTASE"/>
    <property type="match status" value="1"/>
</dbReference>
<reference evidence="4" key="2">
    <citation type="submission" date="2013-04" db="EMBL/GenBank/DDBJ databases">
        <title>Non-Hybrid, Finished Microbial Genome Assemblies from Long-Read SMRT Sequencing Data.</title>
        <authorList>
            <person name="Klammer A."/>
            <person name="Drake J."/>
            <person name="Heiner C."/>
            <person name="Clum A."/>
            <person name="Copeland A."/>
            <person name="Huddleston J."/>
            <person name="Eichler E."/>
            <person name="Turner S.W."/>
        </authorList>
    </citation>
    <scope>NUCLEOTIDE SEQUENCE</scope>
    <source>
        <strain evidence="4">DSM 1279</strain>
    </source>
</reference>
<dbReference type="PROSITE" id="PS51168">
    <property type="entry name" value="CHORISMATE_MUT_2"/>
    <property type="match status" value="1"/>
</dbReference>
<dbReference type="InterPro" id="IPR036263">
    <property type="entry name" value="Chorismate_II_sf"/>
</dbReference>
<protein>
    <submittedName>
        <fullName evidence="4">Chorismate mutase</fullName>
    </submittedName>
</protein>
<dbReference type="OrthoDB" id="27120at2"/>
<dbReference type="Proteomes" id="UP000013026">
    <property type="component" value="Chromosome"/>
</dbReference>
<evidence type="ECO:0000313" key="3">
    <source>
        <dbReference type="EMBL" id="ADD29685.1"/>
    </source>
</evidence>
<keyword evidence="5" id="KW-1185">Reference proteome</keyword>
<evidence type="ECO:0000259" key="2">
    <source>
        <dbReference type="PROSITE" id="PS51168"/>
    </source>
</evidence>
<dbReference type="InterPro" id="IPR051331">
    <property type="entry name" value="Chorismate_mutase-related"/>
</dbReference>
<dbReference type="GO" id="GO:0009697">
    <property type="term" value="P:salicylic acid biosynthetic process"/>
    <property type="evidence" value="ECO:0007669"/>
    <property type="project" value="TreeGrafter"/>
</dbReference>
<feature type="domain" description="Chorismate mutase" evidence="2">
    <location>
        <begin position="1"/>
        <end position="88"/>
    </location>
</feature>
<dbReference type="EMBL" id="CP001743">
    <property type="protein sequence ID" value="ADD29685.1"/>
    <property type="molecule type" value="Genomic_DNA"/>
</dbReference>